<dbReference type="RefSeq" id="WP_061532697.1">
    <property type="nucleotide sequence ID" value="NZ_CP013233.1"/>
</dbReference>
<dbReference type="PANTHER" id="PTHR43736:SF1">
    <property type="entry name" value="DIHYDRONEOPTERIN TRIPHOSPHATE DIPHOSPHATASE"/>
    <property type="match status" value="1"/>
</dbReference>
<name>A0A127QG59_9BURK</name>
<protein>
    <submittedName>
        <fullName evidence="4">NUDIX domain protein</fullName>
    </submittedName>
</protein>
<dbReference type="PANTHER" id="PTHR43736">
    <property type="entry name" value="ADP-RIBOSE PYROPHOSPHATASE"/>
    <property type="match status" value="1"/>
</dbReference>
<evidence type="ECO:0000256" key="2">
    <source>
        <dbReference type="ARBA" id="ARBA00022801"/>
    </source>
</evidence>
<organism evidence="4 5">
    <name type="scientific">Collimonas arenae</name>
    <dbReference type="NCBI Taxonomy" id="279058"/>
    <lineage>
        <taxon>Bacteria</taxon>
        <taxon>Pseudomonadati</taxon>
        <taxon>Pseudomonadota</taxon>
        <taxon>Betaproteobacteria</taxon>
        <taxon>Burkholderiales</taxon>
        <taxon>Oxalobacteraceae</taxon>
        <taxon>Collimonas</taxon>
    </lineage>
</organism>
<evidence type="ECO:0000313" key="4">
    <source>
        <dbReference type="EMBL" id="AMP09059.1"/>
    </source>
</evidence>
<keyword evidence="2" id="KW-0378">Hydrolase</keyword>
<dbReference type="InterPro" id="IPR020084">
    <property type="entry name" value="NUDIX_hydrolase_CS"/>
</dbReference>
<dbReference type="CDD" id="cd03674">
    <property type="entry name" value="NUDIX_Hydrolase"/>
    <property type="match status" value="1"/>
</dbReference>
<accession>A0A127QG59</accession>
<keyword evidence="5" id="KW-1185">Reference proteome</keyword>
<gene>
    <name evidence="4" type="ORF">CAter282_1267</name>
</gene>
<reference evidence="4 5" key="1">
    <citation type="submission" date="2015-11" db="EMBL/GenBank/DDBJ databases">
        <title>Exploring the genomic traits of fungus-feeding bacterial genus Collimonas.</title>
        <authorList>
            <person name="Song C."/>
            <person name="Schmidt R."/>
            <person name="de Jager V."/>
            <person name="Krzyzanowska D."/>
            <person name="Jongedijk E."/>
            <person name="Cankar K."/>
            <person name="Beekwilder J."/>
            <person name="van Veen A."/>
            <person name="de Boer W."/>
            <person name="van Veen J.A."/>
            <person name="Garbeva P."/>
        </authorList>
    </citation>
    <scope>NUCLEOTIDE SEQUENCE [LARGE SCALE GENOMIC DNA]</scope>
    <source>
        <strain evidence="4 5">Ter282</strain>
    </source>
</reference>
<dbReference type="InterPro" id="IPR015797">
    <property type="entry name" value="NUDIX_hydrolase-like_dom_sf"/>
</dbReference>
<comment type="cofactor">
    <cofactor evidence="1">
        <name>Mg(2+)</name>
        <dbReference type="ChEBI" id="CHEBI:18420"/>
    </cofactor>
</comment>
<dbReference type="SUPFAM" id="SSF55811">
    <property type="entry name" value="Nudix"/>
    <property type="match status" value="1"/>
</dbReference>
<dbReference type="GO" id="GO:0016787">
    <property type="term" value="F:hydrolase activity"/>
    <property type="evidence" value="ECO:0007669"/>
    <property type="project" value="UniProtKB-KW"/>
</dbReference>
<dbReference type="PROSITE" id="PS51462">
    <property type="entry name" value="NUDIX"/>
    <property type="match status" value="1"/>
</dbReference>
<dbReference type="Pfam" id="PF00293">
    <property type="entry name" value="NUDIX"/>
    <property type="match status" value="1"/>
</dbReference>
<dbReference type="OrthoDB" id="5511555at2"/>
<proteinExistence type="predicted"/>
<evidence type="ECO:0000313" key="5">
    <source>
        <dbReference type="Proteomes" id="UP000071778"/>
    </source>
</evidence>
<dbReference type="PROSITE" id="PS00893">
    <property type="entry name" value="NUDIX_BOX"/>
    <property type="match status" value="1"/>
</dbReference>
<dbReference type="PATRIC" id="fig|279058.17.peg.1357"/>
<dbReference type="AlphaFoldDB" id="A0A127QG59"/>
<dbReference type="Gene3D" id="3.90.79.10">
    <property type="entry name" value="Nucleoside Triphosphate Pyrophosphohydrolase"/>
    <property type="match status" value="1"/>
</dbReference>
<dbReference type="InterPro" id="IPR000086">
    <property type="entry name" value="NUDIX_hydrolase_dom"/>
</dbReference>
<sequence>MRVQIRKEFSSIQALDDLEREHIADALAWLDSGAELCRLAKPATPPKHLVSYFVVVDDGHMLLVDHRNAQLWLPPGGHVEQGEHPRTTVQREMVEELGFAPSHPVGEPLLLTATTTVGLTAGHTDVSLWYVVRASKDQPIRFDEREFNEVRWFPFAEVPIERTDPHMQRFLAKLNAADATHR</sequence>
<dbReference type="EMBL" id="CP013235">
    <property type="protein sequence ID" value="AMP09059.1"/>
    <property type="molecule type" value="Genomic_DNA"/>
</dbReference>
<dbReference type="Proteomes" id="UP000071778">
    <property type="component" value="Chromosome"/>
</dbReference>
<feature type="domain" description="Nudix hydrolase" evidence="3">
    <location>
        <begin position="46"/>
        <end position="176"/>
    </location>
</feature>
<evidence type="ECO:0000259" key="3">
    <source>
        <dbReference type="PROSITE" id="PS51462"/>
    </source>
</evidence>
<evidence type="ECO:0000256" key="1">
    <source>
        <dbReference type="ARBA" id="ARBA00001946"/>
    </source>
</evidence>